<dbReference type="AlphaFoldDB" id="A0A6P4Y644"/>
<dbReference type="PRINTS" id="PR00019">
    <property type="entry name" value="LEURICHRPT"/>
</dbReference>
<evidence type="ECO:0000256" key="11">
    <source>
        <dbReference type="ARBA" id="ARBA00023170"/>
    </source>
</evidence>
<feature type="transmembrane region" description="Helical" evidence="14">
    <location>
        <begin position="363"/>
        <end position="384"/>
    </location>
</feature>
<dbReference type="OrthoDB" id="1081807at2759"/>
<dbReference type="PANTHER" id="PTHR24365:SF530">
    <property type="entry name" value="MSTPROX-RELATED"/>
    <property type="match status" value="1"/>
</dbReference>
<dbReference type="Proteomes" id="UP000515135">
    <property type="component" value="Unplaced"/>
</dbReference>
<keyword evidence="3" id="KW-0399">Innate immunity</keyword>
<dbReference type="Gene3D" id="3.80.10.10">
    <property type="entry name" value="Ribonuclease Inhibitor"/>
    <property type="match status" value="2"/>
</dbReference>
<dbReference type="PROSITE" id="PS51450">
    <property type="entry name" value="LRR"/>
    <property type="match status" value="3"/>
</dbReference>
<organism evidence="16 17">
    <name type="scientific">Branchiostoma belcheri</name>
    <name type="common">Amphioxus</name>
    <dbReference type="NCBI Taxonomy" id="7741"/>
    <lineage>
        <taxon>Eukaryota</taxon>
        <taxon>Metazoa</taxon>
        <taxon>Chordata</taxon>
        <taxon>Cephalochordata</taxon>
        <taxon>Leptocardii</taxon>
        <taxon>Amphioxiformes</taxon>
        <taxon>Branchiostomatidae</taxon>
        <taxon>Branchiostoma</taxon>
    </lineage>
</organism>
<dbReference type="GO" id="GO:0038023">
    <property type="term" value="F:signaling receptor activity"/>
    <property type="evidence" value="ECO:0007669"/>
    <property type="project" value="TreeGrafter"/>
</dbReference>
<comment type="subcellular location">
    <subcellularLocation>
        <location evidence="1">Membrane</location>
        <topology evidence="1">Single-pass membrane protein</topology>
    </subcellularLocation>
</comment>
<evidence type="ECO:0000313" key="17">
    <source>
        <dbReference type="RefSeq" id="XP_019614182.1"/>
    </source>
</evidence>
<evidence type="ECO:0000256" key="12">
    <source>
        <dbReference type="ARBA" id="ARBA00023180"/>
    </source>
</evidence>
<evidence type="ECO:0000313" key="16">
    <source>
        <dbReference type="Proteomes" id="UP000515135"/>
    </source>
</evidence>
<dbReference type="GO" id="GO:0045087">
    <property type="term" value="P:innate immune response"/>
    <property type="evidence" value="ECO:0007669"/>
    <property type="project" value="UniProtKB-KW"/>
</dbReference>
<keyword evidence="13" id="KW-0395">Inflammatory response</keyword>
<dbReference type="GO" id="GO:0007165">
    <property type="term" value="P:signal transduction"/>
    <property type="evidence" value="ECO:0007669"/>
    <property type="project" value="InterPro"/>
</dbReference>
<keyword evidence="9 14" id="KW-1133">Transmembrane helix</keyword>
<dbReference type="InterPro" id="IPR032675">
    <property type="entry name" value="LRR_dom_sf"/>
</dbReference>
<sequence>MDVIKRNTSVYCSRSGLSSVPRGTPKTTRFLHLSRNNFQTIGPHTFPPLPVLEYLDLSWNNLYSIQNHTFYNINHLKILYLNNTLLQTIQNGAFADLQNLEVLGLAGTRVSDLSNPDFLTANLKNLRSLSFANSSIKGDEFTGLGNLKTLNMSGNELPTIVNGSFSTLGGQSYQCYKIHGINSFPKDYFKGLVNLKKLDLQHNNLRMMLYSEETSNPFENLTSLKTLNLRHNEFHNMSPAPFKNLSHLESLDLSQNRLSVIPIAVYKQWRNLRKLFLQLNLLQMVTEKGLGSLKNLQDLNLEYNTLNCACNLEWLIKWVSENQTQVVFHNLANYFCAYPRSDRRITILNYDLEAEKCHSQLRYYAAILSSVFILVYMMAIFVMYRNRYYIEYGWYLLRSKAKGRPKAPLGKRKIYHAFISYNGRDSKWVTRRLVPKLEQEEPRLKLCIHERDFT</sequence>
<accession>A0A6P4Y644</accession>
<keyword evidence="7" id="KW-0677">Repeat</keyword>
<evidence type="ECO:0000256" key="1">
    <source>
        <dbReference type="ARBA" id="ARBA00004167"/>
    </source>
</evidence>
<evidence type="ECO:0000256" key="2">
    <source>
        <dbReference type="ARBA" id="ARBA00009634"/>
    </source>
</evidence>
<dbReference type="InterPro" id="IPR000157">
    <property type="entry name" value="TIR_dom"/>
</dbReference>
<dbReference type="InterPro" id="IPR001611">
    <property type="entry name" value="Leu-rich_rpt"/>
</dbReference>
<comment type="similarity">
    <text evidence="2">Belongs to the Toll-like receptor family.</text>
</comment>
<dbReference type="PANTHER" id="PTHR24365">
    <property type="entry name" value="TOLL-LIKE RECEPTOR"/>
    <property type="match status" value="1"/>
</dbReference>
<dbReference type="SUPFAM" id="SSF52058">
    <property type="entry name" value="L domain-like"/>
    <property type="match status" value="1"/>
</dbReference>
<feature type="domain" description="TIR" evidence="15">
    <location>
        <begin position="413"/>
        <end position="454"/>
    </location>
</feature>
<dbReference type="Pfam" id="PF13855">
    <property type="entry name" value="LRR_8"/>
    <property type="match status" value="2"/>
</dbReference>
<feature type="non-terminal residue" evidence="17">
    <location>
        <position position="454"/>
    </location>
</feature>
<evidence type="ECO:0000259" key="15">
    <source>
        <dbReference type="PROSITE" id="PS50104"/>
    </source>
</evidence>
<evidence type="ECO:0000256" key="14">
    <source>
        <dbReference type="SAM" id="Phobius"/>
    </source>
</evidence>
<keyword evidence="6" id="KW-0732">Signal</keyword>
<dbReference type="SMART" id="SM00369">
    <property type="entry name" value="LRR_TYP"/>
    <property type="match status" value="9"/>
</dbReference>
<dbReference type="Pfam" id="PF13306">
    <property type="entry name" value="LRR_5"/>
    <property type="match status" value="1"/>
</dbReference>
<evidence type="ECO:0000256" key="9">
    <source>
        <dbReference type="ARBA" id="ARBA00022989"/>
    </source>
</evidence>
<evidence type="ECO:0000256" key="5">
    <source>
        <dbReference type="ARBA" id="ARBA00022692"/>
    </source>
</evidence>
<dbReference type="InterPro" id="IPR026906">
    <property type="entry name" value="LRR_5"/>
</dbReference>
<evidence type="ECO:0000256" key="8">
    <source>
        <dbReference type="ARBA" id="ARBA00022859"/>
    </source>
</evidence>
<keyword evidence="5 14" id="KW-0812">Transmembrane</keyword>
<proteinExistence type="inferred from homology"/>
<keyword evidence="12" id="KW-0325">Glycoprotein</keyword>
<dbReference type="SUPFAM" id="SSF52200">
    <property type="entry name" value="Toll/Interleukin receptor TIR domain"/>
    <property type="match status" value="1"/>
</dbReference>
<evidence type="ECO:0000256" key="10">
    <source>
        <dbReference type="ARBA" id="ARBA00023136"/>
    </source>
</evidence>
<evidence type="ECO:0000256" key="13">
    <source>
        <dbReference type="ARBA" id="ARBA00023198"/>
    </source>
</evidence>
<dbReference type="SMART" id="SM00365">
    <property type="entry name" value="LRR_SD22"/>
    <property type="match status" value="4"/>
</dbReference>
<keyword evidence="8" id="KW-0391">Immunity</keyword>
<evidence type="ECO:0000256" key="4">
    <source>
        <dbReference type="ARBA" id="ARBA00022614"/>
    </source>
</evidence>
<dbReference type="GeneID" id="109462129"/>
<keyword evidence="10 14" id="KW-0472">Membrane</keyword>
<keyword evidence="11" id="KW-0675">Receptor</keyword>
<dbReference type="KEGG" id="bbel:109462129"/>
<evidence type="ECO:0000256" key="3">
    <source>
        <dbReference type="ARBA" id="ARBA00022588"/>
    </source>
</evidence>
<dbReference type="RefSeq" id="XP_019614182.1">
    <property type="nucleotide sequence ID" value="XM_019758623.1"/>
</dbReference>
<name>A0A6P4Y644_BRABE</name>
<keyword evidence="16" id="KW-1185">Reference proteome</keyword>
<dbReference type="InterPro" id="IPR035897">
    <property type="entry name" value="Toll_tir_struct_dom_sf"/>
</dbReference>
<protein>
    <submittedName>
        <fullName evidence="17">Toll-like receptor 13</fullName>
    </submittedName>
</protein>
<reference evidence="17" key="1">
    <citation type="submission" date="2025-08" db="UniProtKB">
        <authorList>
            <consortium name="RefSeq"/>
        </authorList>
    </citation>
    <scope>IDENTIFICATION</scope>
    <source>
        <tissue evidence="17">Gonad</tissue>
    </source>
</reference>
<gene>
    <name evidence="17" type="primary">LOC109462129</name>
</gene>
<dbReference type="Gene3D" id="3.40.50.10140">
    <property type="entry name" value="Toll/interleukin-1 receptor homology (TIR) domain"/>
    <property type="match status" value="1"/>
</dbReference>
<dbReference type="PROSITE" id="PS50104">
    <property type="entry name" value="TIR"/>
    <property type="match status" value="1"/>
</dbReference>
<dbReference type="InterPro" id="IPR003591">
    <property type="entry name" value="Leu-rich_rpt_typical-subtyp"/>
</dbReference>
<evidence type="ECO:0000256" key="6">
    <source>
        <dbReference type="ARBA" id="ARBA00022729"/>
    </source>
</evidence>
<evidence type="ECO:0000256" key="7">
    <source>
        <dbReference type="ARBA" id="ARBA00022737"/>
    </source>
</evidence>
<dbReference type="GO" id="GO:0005886">
    <property type="term" value="C:plasma membrane"/>
    <property type="evidence" value="ECO:0007669"/>
    <property type="project" value="TreeGrafter"/>
</dbReference>
<keyword evidence="4" id="KW-0433">Leucine-rich repeat</keyword>